<keyword evidence="1" id="KW-0812">Transmembrane</keyword>
<gene>
    <name evidence="2" type="ORF">IZ6_24650</name>
</gene>
<feature type="transmembrane region" description="Helical" evidence="1">
    <location>
        <begin position="33"/>
        <end position="54"/>
    </location>
</feature>
<sequence>MNPDLLNAAFEAAAALFILNHCRVLYRDKSVRGVSITSTVFFTGWGFWNLIYYPSLGQSWSFYAGMAVVAANALWLGLMLFYLSKERKAAASFEKLQRFLENPPPPSPAFVELMKHKPNWVKN</sequence>
<evidence type="ECO:0008006" key="4">
    <source>
        <dbReference type="Google" id="ProtNLM"/>
    </source>
</evidence>
<keyword evidence="3" id="KW-1185">Reference proteome</keyword>
<keyword evidence="1" id="KW-0472">Membrane</keyword>
<name>A0A6S6QXH3_9HYPH</name>
<dbReference type="KEGG" id="tso:IZ6_24650"/>
<protein>
    <recommendedName>
        <fullName evidence="4">MtN3 and saliva related transmembrane protein</fullName>
    </recommendedName>
</protein>
<dbReference type="EMBL" id="AP023361">
    <property type="protein sequence ID" value="BCJ91730.1"/>
    <property type="molecule type" value="Genomic_DNA"/>
</dbReference>
<organism evidence="2 3">
    <name type="scientific">Terrihabitans soli</name>
    <dbReference type="NCBI Taxonomy" id="708113"/>
    <lineage>
        <taxon>Bacteria</taxon>
        <taxon>Pseudomonadati</taxon>
        <taxon>Pseudomonadota</taxon>
        <taxon>Alphaproteobacteria</taxon>
        <taxon>Hyphomicrobiales</taxon>
        <taxon>Terrihabitans</taxon>
    </lineage>
</organism>
<evidence type="ECO:0000313" key="3">
    <source>
        <dbReference type="Proteomes" id="UP000515317"/>
    </source>
</evidence>
<dbReference type="AlphaFoldDB" id="A0A6S6QXH3"/>
<dbReference type="RefSeq" id="WP_222875354.1">
    <property type="nucleotide sequence ID" value="NZ_AP023361.1"/>
</dbReference>
<keyword evidence="1" id="KW-1133">Transmembrane helix</keyword>
<accession>A0A6S6QXH3</accession>
<evidence type="ECO:0000313" key="2">
    <source>
        <dbReference type="EMBL" id="BCJ91730.1"/>
    </source>
</evidence>
<evidence type="ECO:0000256" key="1">
    <source>
        <dbReference type="SAM" id="Phobius"/>
    </source>
</evidence>
<dbReference type="Proteomes" id="UP000515317">
    <property type="component" value="Chromosome"/>
</dbReference>
<proteinExistence type="predicted"/>
<feature type="transmembrane region" description="Helical" evidence="1">
    <location>
        <begin position="60"/>
        <end position="83"/>
    </location>
</feature>
<reference evidence="2 3" key="1">
    <citation type="submission" date="2020-08" db="EMBL/GenBank/DDBJ databases">
        <title>Genome sequence of Rhizobiales bacterium strain IZ6.</title>
        <authorList>
            <person name="Nakai R."/>
            <person name="Naganuma T."/>
        </authorList>
    </citation>
    <scope>NUCLEOTIDE SEQUENCE [LARGE SCALE GENOMIC DNA]</scope>
    <source>
        <strain evidence="2 3">IZ6</strain>
    </source>
</reference>